<evidence type="ECO:0000313" key="3">
    <source>
        <dbReference type="Proteomes" id="UP000056905"/>
    </source>
</evidence>
<dbReference type="CDD" id="cd06257">
    <property type="entry name" value="DnaJ"/>
    <property type="match status" value="1"/>
</dbReference>
<dbReference type="Proteomes" id="UP000056905">
    <property type="component" value="Chromosome"/>
</dbReference>
<dbReference type="OrthoDB" id="7170795at2"/>
<dbReference type="Pfam" id="PF00226">
    <property type="entry name" value="DnaJ"/>
    <property type="match status" value="1"/>
</dbReference>
<sequence length="236" mass="25114">MSARPASSLTLSAARALLGVAPGAGDRELRAAYREAAKRAHPDRPGGDAALFRDVLAAYRLLQDQPPPREIHFPPACTTAAEKPVKQAILEIDVATAVSGGTMDLAIDDRKLRLKLPAGLRVDDKVRVDGVTFVVRHTGAREALIRGDDLWLTGRIDKRVLAEGGRVEVETVLGPRLAWISTKAASRGLVRLPGQGLPARGSHAAGDLFLRLEAVSSGVESAARSLLKRFTAAWAA</sequence>
<protein>
    <submittedName>
        <fullName evidence="2">Molecular chaperone DnaJ</fullName>
    </submittedName>
</protein>
<proteinExistence type="predicted"/>
<dbReference type="InterPro" id="IPR001623">
    <property type="entry name" value="DnaJ_domain"/>
</dbReference>
<dbReference type="InterPro" id="IPR036869">
    <property type="entry name" value="J_dom_sf"/>
</dbReference>
<dbReference type="KEGG" id="chq:AQ619_13140"/>
<feature type="domain" description="J" evidence="1">
    <location>
        <begin position="13"/>
        <end position="67"/>
    </location>
</feature>
<organism evidence="2 3">
    <name type="scientific">Caulobacter henricii</name>
    <dbReference type="NCBI Taxonomy" id="69395"/>
    <lineage>
        <taxon>Bacteria</taxon>
        <taxon>Pseudomonadati</taxon>
        <taxon>Pseudomonadota</taxon>
        <taxon>Alphaproteobacteria</taxon>
        <taxon>Caulobacterales</taxon>
        <taxon>Caulobacteraceae</taxon>
        <taxon>Caulobacter</taxon>
    </lineage>
</organism>
<reference evidence="2 3" key="1">
    <citation type="submission" date="2015-10" db="EMBL/GenBank/DDBJ databases">
        <title>Conservation of the essential genome among Caulobacter and Brevundimonas species.</title>
        <authorList>
            <person name="Scott D."/>
            <person name="Ely B."/>
        </authorList>
    </citation>
    <scope>NUCLEOTIDE SEQUENCE [LARGE SCALE GENOMIC DNA]</scope>
    <source>
        <strain evidence="2 3">CB4</strain>
    </source>
</reference>
<dbReference type="STRING" id="69395.AQ619_13140"/>
<keyword evidence="3" id="KW-1185">Reference proteome</keyword>
<dbReference type="RefSeq" id="WP_062148388.1">
    <property type="nucleotide sequence ID" value="NZ_CP013002.1"/>
</dbReference>
<evidence type="ECO:0000313" key="2">
    <source>
        <dbReference type="EMBL" id="ALL14207.1"/>
    </source>
</evidence>
<dbReference type="Gene3D" id="2.60.260.20">
    <property type="entry name" value="Urease metallochaperone UreE, N-terminal domain"/>
    <property type="match status" value="2"/>
</dbReference>
<name>A0A0P0P125_9CAUL</name>
<dbReference type="SUPFAM" id="SSF46565">
    <property type="entry name" value="Chaperone J-domain"/>
    <property type="match status" value="1"/>
</dbReference>
<dbReference type="Gene3D" id="1.10.287.110">
    <property type="entry name" value="DnaJ domain"/>
    <property type="match status" value="1"/>
</dbReference>
<evidence type="ECO:0000259" key="1">
    <source>
        <dbReference type="PROSITE" id="PS50076"/>
    </source>
</evidence>
<dbReference type="EMBL" id="CP013002">
    <property type="protein sequence ID" value="ALL14207.1"/>
    <property type="molecule type" value="Genomic_DNA"/>
</dbReference>
<dbReference type="AlphaFoldDB" id="A0A0P0P125"/>
<accession>A0A0P0P125</accession>
<gene>
    <name evidence="2" type="ORF">AQ619_13140</name>
</gene>
<dbReference type="PROSITE" id="PS50076">
    <property type="entry name" value="DNAJ_2"/>
    <property type="match status" value="1"/>
</dbReference>
<dbReference type="SMART" id="SM00271">
    <property type="entry name" value="DnaJ"/>
    <property type="match status" value="1"/>
</dbReference>